<name>A0A1I0MTS5_9FIRM</name>
<dbReference type="PANTHER" id="PTHR30627:SF1">
    <property type="entry name" value="PEPTIDOGLYCAN D,D-TRANSPEPTIDASE FTSI"/>
    <property type="match status" value="1"/>
</dbReference>
<evidence type="ECO:0000313" key="8">
    <source>
        <dbReference type="Proteomes" id="UP000199701"/>
    </source>
</evidence>
<evidence type="ECO:0000256" key="4">
    <source>
        <dbReference type="SAM" id="MobiDB-lite"/>
    </source>
</evidence>
<dbReference type="InterPro" id="IPR001460">
    <property type="entry name" value="PCN-bd_Tpept"/>
</dbReference>
<protein>
    <submittedName>
        <fullName evidence="7">Stage V sporulation protein D (Sporulation-specific penicillin-binding protein)</fullName>
    </submittedName>
</protein>
<dbReference type="OrthoDB" id="9804124at2"/>
<dbReference type="GO" id="GO:0008658">
    <property type="term" value="F:penicillin binding"/>
    <property type="evidence" value="ECO:0007669"/>
    <property type="project" value="InterPro"/>
</dbReference>
<evidence type="ECO:0000256" key="2">
    <source>
        <dbReference type="ARBA" id="ARBA00007171"/>
    </source>
</evidence>
<comment type="subcellular location">
    <subcellularLocation>
        <location evidence="1">Membrane</location>
    </subcellularLocation>
</comment>
<dbReference type="InterPro" id="IPR036138">
    <property type="entry name" value="PBP_dimer_sf"/>
</dbReference>
<dbReference type="Gene3D" id="3.40.710.10">
    <property type="entry name" value="DD-peptidase/beta-lactamase superfamily"/>
    <property type="match status" value="1"/>
</dbReference>
<dbReference type="Gene3D" id="3.90.1310.10">
    <property type="entry name" value="Penicillin-binding protein 2a (Domain 2)"/>
    <property type="match status" value="1"/>
</dbReference>
<evidence type="ECO:0000313" key="7">
    <source>
        <dbReference type="EMBL" id="SEV91726.1"/>
    </source>
</evidence>
<evidence type="ECO:0000259" key="6">
    <source>
        <dbReference type="Pfam" id="PF03717"/>
    </source>
</evidence>
<reference evidence="7 8" key="1">
    <citation type="submission" date="2016-10" db="EMBL/GenBank/DDBJ databases">
        <authorList>
            <person name="de Groot N.N."/>
        </authorList>
    </citation>
    <scope>NUCLEOTIDE SEQUENCE [LARGE SCALE GENOMIC DNA]</scope>
    <source>
        <strain evidence="7 8">DSM 9179</strain>
    </source>
</reference>
<dbReference type="Proteomes" id="UP000199701">
    <property type="component" value="Unassembled WGS sequence"/>
</dbReference>
<evidence type="ECO:0000259" key="5">
    <source>
        <dbReference type="Pfam" id="PF00905"/>
    </source>
</evidence>
<organism evidence="7 8">
    <name type="scientific">[Clostridium] fimetarium</name>
    <dbReference type="NCBI Taxonomy" id="99656"/>
    <lineage>
        <taxon>Bacteria</taxon>
        <taxon>Bacillati</taxon>
        <taxon>Bacillota</taxon>
        <taxon>Clostridia</taxon>
        <taxon>Lachnospirales</taxon>
        <taxon>Lachnospiraceae</taxon>
    </lineage>
</organism>
<dbReference type="Pfam" id="PF03717">
    <property type="entry name" value="PBP_dimer"/>
    <property type="match status" value="1"/>
</dbReference>
<sequence>MPNRIDRSKVTKNTSSRKKRKSKTVLRKIKRKISIVFFLVGLIFLTLATRIFIINHKDGDKYSKQVLDHQQYTSTVIPYKRGQIIDRNGTILAYSEKVYNLILDPKIILSDEIYKEPTLNALIKCFDLKIEDLENVIATKPNSHYEKLLKNLSGDQIAAFKELVADTEHNPNIKGAWFEDSYIRKYPFSSLACDTLGFASPANGGELGLESYYNDNLSGTDGITYGYVDENLDIEKTTKDPINGENLITTIDFSVQSIIEKHIKEFNTTYGSKSTAIVIMNPNNGEILGMASSPAFDLNNPRDLTGQYTADQLAKMSDQEKNDALYSIWNNYCVSSIFEPGSTFKPFTVSAALEQNVVSINDKFLCTGSEKIGTSIIPCWQTSGHGVETLEQAVMNSCNPAMMQIGAKIGVVSFADYQARFGFGQKTGIDLPAEEAGITISADKMSPTDLACSAFGQSFNVNMVQMVSGFSSLINGGNYYAPHIVKRIEKDNGEVVKTVNSTLVKQTITKSTSDTIKKILKSTVDSGTAMKAKVAGYSIAGKTGTAQKRPIADKKYVISFLGFAPAENPKFVIYIVIDEPNVPAAMSGSSAPVLTLTNQVLTDLLPYMNVYKDTDEPTVDASNSPIEHFTGSILPN</sequence>
<dbReference type="InterPro" id="IPR005311">
    <property type="entry name" value="PBP_dimer"/>
</dbReference>
<keyword evidence="3" id="KW-0472">Membrane</keyword>
<feature type="domain" description="Penicillin-binding protein transpeptidase" evidence="5">
    <location>
        <begin position="276"/>
        <end position="592"/>
    </location>
</feature>
<dbReference type="Pfam" id="PF00905">
    <property type="entry name" value="Transpeptidase"/>
    <property type="match status" value="1"/>
</dbReference>
<proteinExistence type="inferred from homology"/>
<dbReference type="EMBL" id="FOJI01000002">
    <property type="protein sequence ID" value="SEV91726.1"/>
    <property type="molecule type" value="Genomic_DNA"/>
</dbReference>
<dbReference type="InterPro" id="IPR050515">
    <property type="entry name" value="Beta-lactam/transpept"/>
</dbReference>
<evidence type="ECO:0000256" key="3">
    <source>
        <dbReference type="ARBA" id="ARBA00023136"/>
    </source>
</evidence>
<evidence type="ECO:0000256" key="1">
    <source>
        <dbReference type="ARBA" id="ARBA00004370"/>
    </source>
</evidence>
<gene>
    <name evidence="7" type="ORF">SAMN05421659_102119</name>
</gene>
<dbReference type="InterPro" id="IPR012338">
    <property type="entry name" value="Beta-lactam/transpept-like"/>
</dbReference>
<dbReference type="AlphaFoldDB" id="A0A1I0MTS5"/>
<dbReference type="GO" id="GO:0005886">
    <property type="term" value="C:plasma membrane"/>
    <property type="evidence" value="ECO:0007669"/>
    <property type="project" value="TreeGrafter"/>
</dbReference>
<feature type="region of interest" description="Disordered" evidence="4">
    <location>
        <begin position="616"/>
        <end position="636"/>
    </location>
</feature>
<dbReference type="PANTHER" id="PTHR30627">
    <property type="entry name" value="PEPTIDOGLYCAN D,D-TRANSPEPTIDASE"/>
    <property type="match status" value="1"/>
</dbReference>
<dbReference type="GO" id="GO:0071555">
    <property type="term" value="P:cell wall organization"/>
    <property type="evidence" value="ECO:0007669"/>
    <property type="project" value="TreeGrafter"/>
</dbReference>
<dbReference type="STRING" id="99656.SAMN05421659_102119"/>
<feature type="region of interest" description="Disordered" evidence="4">
    <location>
        <begin position="1"/>
        <end position="22"/>
    </location>
</feature>
<dbReference type="SUPFAM" id="SSF56519">
    <property type="entry name" value="Penicillin binding protein dimerisation domain"/>
    <property type="match status" value="1"/>
</dbReference>
<comment type="similarity">
    <text evidence="2">Belongs to the transpeptidase family.</text>
</comment>
<accession>A0A1I0MTS5</accession>
<keyword evidence="8" id="KW-1185">Reference proteome</keyword>
<feature type="domain" description="Penicillin-binding protein dimerisation" evidence="6">
    <location>
        <begin position="78"/>
        <end position="231"/>
    </location>
</feature>
<dbReference type="SUPFAM" id="SSF56601">
    <property type="entry name" value="beta-lactamase/transpeptidase-like"/>
    <property type="match status" value="1"/>
</dbReference>
<dbReference type="RefSeq" id="WP_092450455.1">
    <property type="nucleotide sequence ID" value="NZ_FOJI01000002.1"/>
</dbReference>